<dbReference type="EMBL" id="JAAGMS010000238">
    <property type="protein sequence ID" value="NEC00573.1"/>
    <property type="molecule type" value="Genomic_DNA"/>
</dbReference>
<reference evidence="1 2" key="1">
    <citation type="submission" date="2020-01" db="EMBL/GenBank/DDBJ databases">
        <title>Insect and environment-associated Actinomycetes.</title>
        <authorList>
            <person name="Currrie C."/>
            <person name="Chevrette M."/>
            <person name="Carlson C."/>
            <person name="Stubbendieck R."/>
            <person name="Wendt-Pienkowski E."/>
        </authorList>
    </citation>
    <scope>NUCLEOTIDE SEQUENCE [LARGE SCALE GENOMIC DNA]</scope>
    <source>
        <strain evidence="1 2">SID7903</strain>
    </source>
</reference>
<proteinExistence type="predicted"/>
<comment type="caution">
    <text evidence="1">The sequence shown here is derived from an EMBL/GenBank/DDBJ whole genome shotgun (WGS) entry which is preliminary data.</text>
</comment>
<dbReference type="AlphaFoldDB" id="A0A7K3RER8"/>
<sequence>MAGAAAGAPATRWLAPQDVSLLWRVPLGSVYRLASEQSWRRERRGGRSYYDEQDVRRTLDARLTGPARS</sequence>
<dbReference type="Proteomes" id="UP000470951">
    <property type="component" value="Unassembled WGS sequence"/>
</dbReference>
<evidence type="ECO:0008006" key="3">
    <source>
        <dbReference type="Google" id="ProtNLM"/>
    </source>
</evidence>
<protein>
    <recommendedName>
        <fullName evidence="3">Helix-turn-helix domain-containing protein</fullName>
    </recommendedName>
</protein>
<name>A0A7K3RER8_STRAQ</name>
<organism evidence="1 2">
    <name type="scientific">Streptomyces anulatus</name>
    <name type="common">Streptomyces chrysomallus</name>
    <dbReference type="NCBI Taxonomy" id="1892"/>
    <lineage>
        <taxon>Bacteria</taxon>
        <taxon>Bacillati</taxon>
        <taxon>Actinomycetota</taxon>
        <taxon>Actinomycetes</taxon>
        <taxon>Kitasatosporales</taxon>
        <taxon>Streptomycetaceae</taxon>
        <taxon>Streptomyces</taxon>
    </lineage>
</organism>
<accession>A0A7K3RER8</accession>
<evidence type="ECO:0000313" key="1">
    <source>
        <dbReference type="EMBL" id="NEC00573.1"/>
    </source>
</evidence>
<evidence type="ECO:0000313" key="2">
    <source>
        <dbReference type="Proteomes" id="UP000470951"/>
    </source>
</evidence>
<gene>
    <name evidence="1" type="ORF">G3I58_21710</name>
</gene>